<name>A0ABU1I770_9BURK</name>
<proteinExistence type="predicted"/>
<sequence length="319" mass="34305">MQIKIVGLHAPNAPRLQALLGAGHEVQGLDRFPETGDIAADVVISNSITADEAARLRCRLVHVPGAGAEQIALAALPAGTPVCNVHGHEVPIAEFTLHAILEHSLQLWKYPARLDAEAWAQSYAARPQHDEAHGKTLAILGFGHIGQEIARRARAFGMHVIAITRSGKAQAPELAHETVAVADLDAALPRVQHLVVCCPLDDSTRGLIGRRQLALLPAGALLVNVARAEVVDEEALYDALHTQRLGRAVLDVWYQYPQKGQAPVDPSRWPLHALPNVRATPHISAITPALLDRRYAFMAANVQKLAQGEPLANVIHAGN</sequence>
<keyword evidence="2" id="KW-0520">NAD</keyword>
<dbReference type="PANTHER" id="PTHR43333:SF1">
    <property type="entry name" value="D-ISOMER SPECIFIC 2-HYDROXYACID DEHYDROGENASE NAD-BINDING DOMAIN-CONTAINING PROTEIN"/>
    <property type="match status" value="1"/>
</dbReference>
<keyword evidence="1" id="KW-0560">Oxidoreductase</keyword>
<dbReference type="EMBL" id="JAVIZX010000001">
    <property type="protein sequence ID" value="MDR6212687.1"/>
    <property type="molecule type" value="Genomic_DNA"/>
</dbReference>
<keyword evidence="5" id="KW-1185">Reference proteome</keyword>
<evidence type="ECO:0000256" key="1">
    <source>
        <dbReference type="ARBA" id="ARBA00023002"/>
    </source>
</evidence>
<evidence type="ECO:0000313" key="5">
    <source>
        <dbReference type="Proteomes" id="UP001267710"/>
    </source>
</evidence>
<feature type="domain" description="D-isomer specific 2-hydroxyacid dehydrogenase NAD-binding" evidence="3">
    <location>
        <begin position="99"/>
        <end position="284"/>
    </location>
</feature>
<dbReference type="RefSeq" id="WP_309825653.1">
    <property type="nucleotide sequence ID" value="NZ_JAVIZX010000001.1"/>
</dbReference>
<evidence type="ECO:0000313" key="4">
    <source>
        <dbReference type="EMBL" id="MDR6212687.1"/>
    </source>
</evidence>
<gene>
    <name evidence="4" type="ORF">QE399_000376</name>
</gene>
<dbReference type="Pfam" id="PF02826">
    <property type="entry name" value="2-Hacid_dh_C"/>
    <property type="match status" value="1"/>
</dbReference>
<dbReference type="CDD" id="cd12165">
    <property type="entry name" value="2-Hacid_dh_6"/>
    <property type="match status" value="1"/>
</dbReference>
<comment type="caution">
    <text evidence="4">The sequence shown here is derived from an EMBL/GenBank/DDBJ whole genome shotgun (WGS) entry which is preliminary data.</text>
</comment>
<dbReference type="InterPro" id="IPR006140">
    <property type="entry name" value="D-isomer_DH_NAD-bd"/>
</dbReference>
<evidence type="ECO:0000256" key="2">
    <source>
        <dbReference type="ARBA" id="ARBA00023027"/>
    </source>
</evidence>
<dbReference type="SUPFAM" id="SSF51735">
    <property type="entry name" value="NAD(P)-binding Rossmann-fold domains"/>
    <property type="match status" value="1"/>
</dbReference>
<dbReference type="Gene3D" id="3.40.50.720">
    <property type="entry name" value="NAD(P)-binding Rossmann-like Domain"/>
    <property type="match status" value="2"/>
</dbReference>
<dbReference type="Proteomes" id="UP001267710">
    <property type="component" value="Unassembled WGS sequence"/>
</dbReference>
<evidence type="ECO:0000259" key="3">
    <source>
        <dbReference type="Pfam" id="PF02826"/>
    </source>
</evidence>
<dbReference type="PANTHER" id="PTHR43333">
    <property type="entry name" value="2-HACID_DH_C DOMAIN-CONTAINING PROTEIN"/>
    <property type="match status" value="1"/>
</dbReference>
<accession>A0ABU1I770</accession>
<organism evidence="4 5">
    <name type="scientific">Paracidovorax wautersii</name>
    <dbReference type="NCBI Taxonomy" id="1177982"/>
    <lineage>
        <taxon>Bacteria</taxon>
        <taxon>Pseudomonadati</taxon>
        <taxon>Pseudomonadota</taxon>
        <taxon>Betaproteobacteria</taxon>
        <taxon>Burkholderiales</taxon>
        <taxon>Comamonadaceae</taxon>
        <taxon>Paracidovorax</taxon>
    </lineage>
</organism>
<protein>
    <submittedName>
        <fullName evidence="4">Phosphoglycerate dehydrogenase-like enzyme</fullName>
    </submittedName>
</protein>
<reference evidence="4 5" key="1">
    <citation type="submission" date="2023-08" db="EMBL/GenBank/DDBJ databases">
        <title>Functional and genomic diversity of the sorghum phyllosphere microbiome.</title>
        <authorList>
            <person name="Shade A."/>
        </authorList>
    </citation>
    <scope>NUCLEOTIDE SEQUENCE [LARGE SCALE GENOMIC DNA]</scope>
    <source>
        <strain evidence="4 5">SORGH_AS_0335</strain>
    </source>
</reference>
<dbReference type="InterPro" id="IPR036291">
    <property type="entry name" value="NAD(P)-bd_dom_sf"/>
</dbReference>